<dbReference type="STRING" id="71717.A0A4Y7SMU7"/>
<dbReference type="Gene3D" id="1.20.1280.50">
    <property type="match status" value="1"/>
</dbReference>
<dbReference type="Proteomes" id="UP000298030">
    <property type="component" value="Unassembled WGS sequence"/>
</dbReference>
<dbReference type="OrthoDB" id="3172239at2759"/>
<gene>
    <name evidence="2" type="ORF">FA13DRAFT_1740173</name>
</gene>
<dbReference type="InterPro" id="IPR036047">
    <property type="entry name" value="F-box-like_dom_sf"/>
</dbReference>
<reference evidence="2 3" key="1">
    <citation type="journal article" date="2019" name="Nat. Ecol. Evol.">
        <title>Megaphylogeny resolves global patterns of mushroom evolution.</title>
        <authorList>
            <person name="Varga T."/>
            <person name="Krizsan K."/>
            <person name="Foldi C."/>
            <person name="Dima B."/>
            <person name="Sanchez-Garcia M."/>
            <person name="Sanchez-Ramirez S."/>
            <person name="Szollosi G.J."/>
            <person name="Szarkandi J.G."/>
            <person name="Papp V."/>
            <person name="Albert L."/>
            <person name="Andreopoulos W."/>
            <person name="Angelini C."/>
            <person name="Antonin V."/>
            <person name="Barry K.W."/>
            <person name="Bougher N.L."/>
            <person name="Buchanan P."/>
            <person name="Buyck B."/>
            <person name="Bense V."/>
            <person name="Catcheside P."/>
            <person name="Chovatia M."/>
            <person name="Cooper J."/>
            <person name="Damon W."/>
            <person name="Desjardin D."/>
            <person name="Finy P."/>
            <person name="Geml J."/>
            <person name="Haridas S."/>
            <person name="Hughes K."/>
            <person name="Justo A."/>
            <person name="Karasinski D."/>
            <person name="Kautmanova I."/>
            <person name="Kiss B."/>
            <person name="Kocsube S."/>
            <person name="Kotiranta H."/>
            <person name="LaButti K.M."/>
            <person name="Lechner B.E."/>
            <person name="Liimatainen K."/>
            <person name="Lipzen A."/>
            <person name="Lukacs Z."/>
            <person name="Mihaltcheva S."/>
            <person name="Morgado L.N."/>
            <person name="Niskanen T."/>
            <person name="Noordeloos M.E."/>
            <person name="Ohm R.A."/>
            <person name="Ortiz-Santana B."/>
            <person name="Ovrebo C."/>
            <person name="Racz N."/>
            <person name="Riley R."/>
            <person name="Savchenko A."/>
            <person name="Shiryaev A."/>
            <person name="Soop K."/>
            <person name="Spirin V."/>
            <person name="Szebenyi C."/>
            <person name="Tomsovsky M."/>
            <person name="Tulloss R.E."/>
            <person name="Uehling J."/>
            <person name="Grigoriev I.V."/>
            <person name="Vagvolgyi C."/>
            <person name="Papp T."/>
            <person name="Martin F.M."/>
            <person name="Miettinen O."/>
            <person name="Hibbett D.S."/>
            <person name="Nagy L.G."/>
        </authorList>
    </citation>
    <scope>NUCLEOTIDE SEQUENCE [LARGE SCALE GENOMIC DNA]</scope>
    <source>
        <strain evidence="2 3">FP101781</strain>
    </source>
</reference>
<dbReference type="Pfam" id="PF12937">
    <property type="entry name" value="F-box-like"/>
    <property type="match status" value="1"/>
</dbReference>
<dbReference type="EMBL" id="QPFP01000080">
    <property type="protein sequence ID" value="TEB23203.1"/>
    <property type="molecule type" value="Genomic_DNA"/>
</dbReference>
<dbReference type="SUPFAM" id="SSF81383">
    <property type="entry name" value="F-box domain"/>
    <property type="match status" value="1"/>
</dbReference>
<evidence type="ECO:0000259" key="1">
    <source>
        <dbReference type="Pfam" id="PF12937"/>
    </source>
</evidence>
<dbReference type="SUPFAM" id="SSF52047">
    <property type="entry name" value="RNI-like"/>
    <property type="match status" value="1"/>
</dbReference>
<comment type="caution">
    <text evidence="2">The sequence shown here is derived from an EMBL/GenBank/DDBJ whole genome shotgun (WGS) entry which is preliminary data.</text>
</comment>
<keyword evidence="3" id="KW-1185">Reference proteome</keyword>
<feature type="domain" description="F-box" evidence="1">
    <location>
        <begin position="50"/>
        <end position="106"/>
    </location>
</feature>
<accession>A0A4Y7SMU7</accession>
<protein>
    <recommendedName>
        <fullName evidence="1">F-box domain-containing protein</fullName>
    </recommendedName>
</protein>
<sequence>MLSSSTRLILDLEKHVKPEVYLDLLRKHGAELEADLQVIRSSQNAYSLSSRLPNEVLEKIFLEHATNVYWDWEEDTKLRWFRVAQVCRRWREVAVSSAPLWSTIILSHPEFMKLMVARSKRMPLDFTLNTEDLKYIRRESKHRERLHSVAELLSQPARFRSLAFRIQKGGRYVALRELLRDALASNSRVDSIPPNFLTGGAPALRLLELERVAGKTLPTAAEFYTSFSTLNALQKLDIVNWLPVEPFQSSPIEISSLKSIEVEDNIAELTQFFCAIRVPSIIRTNVKIGDRDHQGPDVDRCIQAVRRAVDDAIKEYPEVLKIDIRNFDDEEDTGLHPSFQIWHRPGPQSSQETDIFLRIPTVHLEFKHHPASLHGIFASIVKGFDLTTAKGLDIALCRDVPSDLLLEVFAPLPKLERLTISYTPVCALFARMATDPALQPAQGDDMSDLKPYFPSLSSITLSSVDLEEDGTVEKEVVLRAIADALKGRPEGYSIEELRFELCLNDVEEDHEILRAMLPPSIDVIWDAFGQSDEMDPEGEEVSDSELA</sequence>
<evidence type="ECO:0000313" key="3">
    <source>
        <dbReference type="Proteomes" id="UP000298030"/>
    </source>
</evidence>
<dbReference type="InterPro" id="IPR001810">
    <property type="entry name" value="F-box_dom"/>
</dbReference>
<organism evidence="2 3">
    <name type="scientific">Coprinellus micaceus</name>
    <name type="common">Glistening ink-cap mushroom</name>
    <name type="synonym">Coprinus micaceus</name>
    <dbReference type="NCBI Taxonomy" id="71717"/>
    <lineage>
        <taxon>Eukaryota</taxon>
        <taxon>Fungi</taxon>
        <taxon>Dikarya</taxon>
        <taxon>Basidiomycota</taxon>
        <taxon>Agaricomycotina</taxon>
        <taxon>Agaricomycetes</taxon>
        <taxon>Agaricomycetidae</taxon>
        <taxon>Agaricales</taxon>
        <taxon>Agaricineae</taxon>
        <taxon>Psathyrellaceae</taxon>
        <taxon>Coprinellus</taxon>
    </lineage>
</organism>
<name>A0A4Y7SMU7_COPMI</name>
<dbReference type="AlphaFoldDB" id="A0A4Y7SMU7"/>
<evidence type="ECO:0000313" key="2">
    <source>
        <dbReference type="EMBL" id="TEB23203.1"/>
    </source>
</evidence>
<proteinExistence type="predicted"/>